<proteinExistence type="predicted"/>
<dbReference type="STRING" id="757424.Hsero_0975"/>
<dbReference type="HOGENOM" id="CLU_2617170_0_0_4"/>
<accession>D8J0T7</accession>
<organism evidence="1 2">
    <name type="scientific">Herbaspirillum seropedicae (strain SmR1)</name>
    <dbReference type="NCBI Taxonomy" id="757424"/>
    <lineage>
        <taxon>Bacteria</taxon>
        <taxon>Pseudomonadati</taxon>
        <taxon>Pseudomonadota</taxon>
        <taxon>Betaproteobacteria</taxon>
        <taxon>Burkholderiales</taxon>
        <taxon>Oxalobacteraceae</taxon>
        <taxon>Herbaspirillum</taxon>
    </lineage>
</organism>
<evidence type="ECO:0000313" key="2">
    <source>
        <dbReference type="Proteomes" id="UP000000329"/>
    </source>
</evidence>
<dbReference type="KEGG" id="hse:Hsero_0975"/>
<keyword evidence="2" id="KW-1185">Reference proteome</keyword>
<sequence>MGEGFFAAGQRGVAASGGPRQIRLFPWAGLGAGTLEAIRMAIQKRGGHPEMDKPEVAWGQAPVNAGRWTWGAPFPGPL</sequence>
<evidence type="ECO:0000313" key="1">
    <source>
        <dbReference type="EMBL" id="ADJ62492.1"/>
    </source>
</evidence>
<dbReference type="Proteomes" id="UP000000329">
    <property type="component" value="Chromosome"/>
</dbReference>
<dbReference type="AlphaFoldDB" id="D8J0T7"/>
<gene>
    <name evidence="1" type="ordered locus">Hsero_0975</name>
</gene>
<protein>
    <submittedName>
        <fullName evidence="1">Uncharacterized protein</fullName>
    </submittedName>
</protein>
<reference evidence="1 2" key="1">
    <citation type="submission" date="2010-04" db="EMBL/GenBank/DDBJ databases">
        <title>The genome of Herbaspirillum seropedicae SmR1, an endophytic, nitrogen-fixing, plant-growth promoting beta-Proteobacteria.</title>
        <authorList>
            <person name="Pedrosa F.O."/>
            <person name="Monteiro R.A."/>
            <person name="Wassem R."/>
            <person name="Cruz L.M."/>
            <person name="Ayub R.A."/>
            <person name="Colauto N.B."/>
            <person name="Fernandez M.A."/>
            <person name="Fungaro M.H.P."/>
            <person name="Grisard E.C."/>
            <person name="Hungria M."/>
            <person name="Madeira H.M.F."/>
            <person name="Nodari R.O."/>
            <person name="Osaku C.A."/>
            <person name="Petzl-Erler M.L."/>
            <person name="Terenzi H."/>
            <person name="Vieira L.G.E."/>
            <person name="Almeida M.I.M."/>
            <person name="Alves L.R."/>
            <person name="Arantes O.M.N."/>
            <person name="Balsanelli E."/>
            <person name="Barcellos F.G."/>
            <person name="Baura V.A."/>
            <person name="Binde D.R."/>
            <person name="Campo R.J."/>
            <person name="Chubatsu L.S."/>
            <person name="Chueire L.M.O."/>
            <person name="Ciferri R.R."/>
            <person name="Correa L.C."/>
            <person name="da Conceicao Silva J.L."/>
            <person name="Dabul A.N.G."/>
            <person name="Dambros B.P."/>
            <person name="Faoro H."/>
            <person name="Favetti A."/>
            <person name="Friedermann G."/>
            <person name="Furlaneto M.C."/>
            <person name="Gasques L.S."/>
            <person name="Gimenes C.C.T."/>
            <person name="Gioppo N.M.R."/>
            <person name="Glienke-Blanco C."/>
            <person name="Godoy L.P."/>
            <person name="Guerra M.P."/>
            <person name="Karp S."/>
            <person name="Kava-Cordeiro V."/>
            <person name="Margarido V.P."/>
            <person name="Mathioni S.M."/>
            <person name="Menck-Soares M.A."/>
            <person name="Murace N.K."/>
            <person name="Nicolas M.F."/>
            <person name="Oliveira C.E.C."/>
            <person name="Pagnan N.A.B."/>
            <person name="Pamphile J.A."/>
            <person name="Patussi E.V."/>
            <person name="Pereira L.F.P."/>
            <person name="Pereira-Ferrari L."/>
            <person name="Pinto F.G.S."/>
            <person name="Precoma C."/>
            <person name="Prioli A.J."/>
            <person name="Prioli S.M.A.P."/>
            <person name="Raittz R.T."/>
            <person name="Ramos H.J.O."/>
            <person name="Ribeiro E.M.S.F."/>
            <person name="Rigo L.U."/>
            <person name="Rocha C.L.M.S.C."/>
            <person name="Rocha S.N."/>
            <person name="Santos K."/>
            <person name="Satori D."/>
            <person name="Silva A.G."/>
            <person name="Simao R.C.G."/>
            <person name="Soares M.A.M."/>
            <person name="Souza E.M."/>
            <person name="Steffens M.B.R."/>
            <person name="Steindel M."/>
            <person name="Tadra-Sfeir M.Z."/>
            <person name="Takahashi E.K."/>
            <person name="Torres R.A."/>
            <person name="Valle J.S."/>
            <person name="Vernal J.I."/>
            <person name="Vilas-Boas L.A."/>
            <person name="Watanabe M.A.E."/>
            <person name="Weiss V.A."/>
            <person name="Yates M.A."/>
            <person name="Souza E.M."/>
        </authorList>
    </citation>
    <scope>NUCLEOTIDE SEQUENCE [LARGE SCALE GENOMIC DNA]</scope>
    <source>
        <strain evidence="1 2">SmR1</strain>
    </source>
</reference>
<name>D8J0T7_HERSS</name>
<dbReference type="EMBL" id="CP002039">
    <property type="protein sequence ID" value="ADJ62492.1"/>
    <property type="molecule type" value="Genomic_DNA"/>
</dbReference>